<feature type="region of interest" description="Disordered" evidence="5">
    <location>
        <begin position="246"/>
        <end position="266"/>
    </location>
</feature>
<sequence>MTELNKPIPLEHFHERTRNIPATASINSQNDVHRISNNFPLEVETNPDIKPLMTINLPKKNKYRTITTFCWAFSAGMTDGVFGSLLPFIEAYYGINYAIVSLLWLGNALGYILIGFSGHILDQKLGKFGSIMCAGVSLLSMSVLFLTGTKFPVMCIATFLGGIGTAINLGQFNVFLPPLGAKYVGYQHGCYGLGATAGPLFATLMTDHGIRWNFFYFVLLGISIFNLVLIGLTFHDYDHDLKEYSLDSSDSKAGDDPENKSTEPTTHDFKSALKNWKVWLGSVFIFFYQGSEVAMGGWVVTFIISYRKGATHSAGFISSGFWGGVTLGRFLLTGPLIKFIGSRRSIIGLCLLIIAFDILTWLVPEKIAAAVFASFAGLFIGPIIPMVITFLARILPRKIRLCSMTIIMAFGSSGGSALPFLVGMVSQKTGTYVLHPIFLASYAIMFVAWILLPNIDRKGAINTLWQRIW</sequence>
<feature type="transmembrane region" description="Helical" evidence="6">
    <location>
        <begin position="432"/>
        <end position="452"/>
    </location>
</feature>
<dbReference type="FunFam" id="1.20.1250.20:FF:000286">
    <property type="entry name" value="MFS efflux transporter"/>
    <property type="match status" value="1"/>
</dbReference>
<dbReference type="GO" id="GO:0022857">
    <property type="term" value="F:transmembrane transporter activity"/>
    <property type="evidence" value="ECO:0007669"/>
    <property type="project" value="InterPro"/>
</dbReference>
<evidence type="ECO:0000313" key="8">
    <source>
        <dbReference type="EMBL" id="CCH45568.1"/>
    </source>
</evidence>
<keyword evidence="3 6" id="KW-1133">Transmembrane helix</keyword>
<dbReference type="PANTHER" id="PTHR23514">
    <property type="entry name" value="BYPASS OF STOP CODON PROTEIN 6"/>
    <property type="match status" value="1"/>
</dbReference>
<protein>
    <submittedName>
        <fullName evidence="8">Membrane protein</fullName>
    </submittedName>
</protein>
<feature type="transmembrane region" description="Helical" evidence="6">
    <location>
        <begin position="344"/>
        <end position="363"/>
    </location>
</feature>
<accession>K0KWT1</accession>
<evidence type="ECO:0000256" key="4">
    <source>
        <dbReference type="ARBA" id="ARBA00023136"/>
    </source>
</evidence>
<feature type="domain" description="Major facilitator superfamily (MFS) profile" evidence="7">
    <location>
        <begin position="64"/>
        <end position="460"/>
    </location>
</feature>
<feature type="transmembrane region" description="Helical" evidence="6">
    <location>
        <begin position="69"/>
        <end position="89"/>
    </location>
</feature>
<reference evidence="8 9" key="1">
    <citation type="journal article" date="2012" name="Eukaryot. Cell">
        <title>Draft genome sequence of Wickerhamomyces ciferrii NRRL Y-1031 F-60-10.</title>
        <authorList>
            <person name="Schneider J."/>
            <person name="Andrea H."/>
            <person name="Blom J."/>
            <person name="Jaenicke S."/>
            <person name="Ruckert C."/>
            <person name="Schorsch C."/>
            <person name="Szczepanowski R."/>
            <person name="Farwick M."/>
            <person name="Goesmann A."/>
            <person name="Puhler A."/>
            <person name="Schaffer S."/>
            <person name="Tauch A."/>
            <person name="Kohler T."/>
            <person name="Brinkrolf K."/>
        </authorList>
    </citation>
    <scope>NUCLEOTIDE SEQUENCE [LARGE SCALE GENOMIC DNA]</scope>
    <source>
        <strain evidence="9">ATCC 14091 / BCRC 22168 / CBS 111 / JCM 3599 / NBRC 0793 / NRRL Y-1031 F-60-10</strain>
    </source>
</reference>
<name>K0KWT1_WICCF</name>
<keyword evidence="4 6" id="KW-0472">Membrane</keyword>
<feature type="transmembrane region" description="Helical" evidence="6">
    <location>
        <begin position="214"/>
        <end position="234"/>
    </location>
</feature>
<evidence type="ECO:0000256" key="5">
    <source>
        <dbReference type="SAM" id="MobiDB-lite"/>
    </source>
</evidence>
<feature type="transmembrane region" description="Helical" evidence="6">
    <location>
        <begin position="310"/>
        <end position="332"/>
    </location>
</feature>
<dbReference type="HOGENOM" id="CLU_021993_1_0_1"/>
<dbReference type="STRING" id="1206466.K0KWT1"/>
<comment type="subcellular location">
    <subcellularLocation>
        <location evidence="1">Membrane</location>
        <topology evidence="1">Multi-pass membrane protein</topology>
    </subcellularLocation>
</comment>
<keyword evidence="2 6" id="KW-0812">Transmembrane</keyword>
<feature type="transmembrane region" description="Helical" evidence="6">
    <location>
        <begin position="183"/>
        <end position="202"/>
    </location>
</feature>
<dbReference type="eggNOG" id="ENOG502QSZ7">
    <property type="taxonomic scope" value="Eukaryota"/>
</dbReference>
<dbReference type="InterPro" id="IPR051788">
    <property type="entry name" value="MFS_Transporter"/>
</dbReference>
<keyword evidence="9" id="KW-1185">Reference proteome</keyword>
<evidence type="ECO:0000256" key="3">
    <source>
        <dbReference type="ARBA" id="ARBA00022989"/>
    </source>
</evidence>
<evidence type="ECO:0000313" key="9">
    <source>
        <dbReference type="Proteomes" id="UP000009328"/>
    </source>
</evidence>
<feature type="transmembrane region" description="Helical" evidence="6">
    <location>
        <begin position="404"/>
        <end position="426"/>
    </location>
</feature>
<dbReference type="PROSITE" id="PS50850">
    <property type="entry name" value="MFS"/>
    <property type="match status" value="1"/>
</dbReference>
<dbReference type="SUPFAM" id="SSF103473">
    <property type="entry name" value="MFS general substrate transporter"/>
    <property type="match status" value="1"/>
</dbReference>
<proteinExistence type="predicted"/>
<evidence type="ECO:0000256" key="6">
    <source>
        <dbReference type="SAM" id="Phobius"/>
    </source>
</evidence>
<dbReference type="Gene3D" id="1.20.1250.20">
    <property type="entry name" value="MFS general substrate transporter like domains"/>
    <property type="match status" value="1"/>
</dbReference>
<dbReference type="InParanoid" id="K0KWT1"/>
<dbReference type="InterPro" id="IPR011701">
    <property type="entry name" value="MFS"/>
</dbReference>
<gene>
    <name evidence="8" type="ORF">BN7_5150</name>
</gene>
<evidence type="ECO:0000259" key="7">
    <source>
        <dbReference type="PROSITE" id="PS50850"/>
    </source>
</evidence>
<dbReference type="Proteomes" id="UP000009328">
    <property type="component" value="Unassembled WGS sequence"/>
</dbReference>
<organism evidence="8 9">
    <name type="scientific">Wickerhamomyces ciferrii (strain ATCC 14091 / BCRC 22168 / CBS 111 / JCM 3599 / NBRC 0793 / NRRL Y-1031 F-60-10)</name>
    <name type="common">Yeast</name>
    <name type="synonym">Pichia ciferrii</name>
    <dbReference type="NCBI Taxonomy" id="1206466"/>
    <lineage>
        <taxon>Eukaryota</taxon>
        <taxon>Fungi</taxon>
        <taxon>Dikarya</taxon>
        <taxon>Ascomycota</taxon>
        <taxon>Saccharomycotina</taxon>
        <taxon>Saccharomycetes</taxon>
        <taxon>Phaffomycetales</taxon>
        <taxon>Wickerhamomycetaceae</taxon>
        <taxon>Wickerhamomyces</taxon>
    </lineage>
</organism>
<evidence type="ECO:0000256" key="1">
    <source>
        <dbReference type="ARBA" id="ARBA00004141"/>
    </source>
</evidence>
<feature type="transmembrane region" description="Helical" evidence="6">
    <location>
        <begin position="278"/>
        <end position="304"/>
    </location>
</feature>
<feature type="transmembrane region" description="Helical" evidence="6">
    <location>
        <begin position="151"/>
        <end position="176"/>
    </location>
</feature>
<comment type="caution">
    <text evidence="8">The sequence shown here is derived from an EMBL/GenBank/DDBJ whole genome shotgun (WGS) entry which is preliminary data.</text>
</comment>
<dbReference type="InterPro" id="IPR036259">
    <property type="entry name" value="MFS_trans_sf"/>
</dbReference>
<dbReference type="AlphaFoldDB" id="K0KWT1"/>
<dbReference type="InterPro" id="IPR020846">
    <property type="entry name" value="MFS_dom"/>
</dbReference>
<dbReference type="Pfam" id="PF07690">
    <property type="entry name" value="MFS_1"/>
    <property type="match status" value="1"/>
</dbReference>
<dbReference type="EMBL" id="CAIF01000200">
    <property type="protein sequence ID" value="CCH45568.1"/>
    <property type="molecule type" value="Genomic_DNA"/>
</dbReference>
<dbReference type="GO" id="GO:0016020">
    <property type="term" value="C:membrane"/>
    <property type="evidence" value="ECO:0007669"/>
    <property type="project" value="UniProtKB-SubCell"/>
</dbReference>
<feature type="transmembrane region" description="Helical" evidence="6">
    <location>
        <begin position="128"/>
        <end position="145"/>
    </location>
</feature>
<feature type="transmembrane region" description="Helical" evidence="6">
    <location>
        <begin position="95"/>
        <end position="116"/>
    </location>
</feature>
<feature type="transmembrane region" description="Helical" evidence="6">
    <location>
        <begin position="369"/>
        <end position="392"/>
    </location>
</feature>
<dbReference type="PANTHER" id="PTHR23514:SF6">
    <property type="entry name" value="MAJOR FACILITATOR SUPERFAMILY (MFS) PROFILE DOMAIN-CONTAINING PROTEIN"/>
    <property type="match status" value="1"/>
</dbReference>
<evidence type="ECO:0000256" key="2">
    <source>
        <dbReference type="ARBA" id="ARBA00022692"/>
    </source>
</evidence>